<dbReference type="PROSITE" id="PS00211">
    <property type="entry name" value="ABC_TRANSPORTER_1"/>
    <property type="match status" value="1"/>
</dbReference>
<dbReference type="InterPro" id="IPR013525">
    <property type="entry name" value="ABC2_TM"/>
</dbReference>
<dbReference type="VEuPathDB" id="FungiDB:SPRG_04230"/>
<dbReference type="Gene3D" id="3.40.50.300">
    <property type="entry name" value="P-loop containing nucleotide triphosphate hydrolases"/>
    <property type="match status" value="1"/>
</dbReference>
<evidence type="ECO:0000256" key="3">
    <source>
        <dbReference type="ARBA" id="ARBA00022448"/>
    </source>
</evidence>
<dbReference type="EMBL" id="KK583199">
    <property type="protein sequence ID" value="KDO31066.1"/>
    <property type="molecule type" value="Genomic_DNA"/>
</dbReference>
<evidence type="ECO:0000256" key="5">
    <source>
        <dbReference type="ARBA" id="ARBA00022741"/>
    </source>
</evidence>
<keyword evidence="6" id="KW-0067">ATP-binding</keyword>
<organism evidence="11 12">
    <name type="scientific">Saprolegnia parasitica (strain CBS 223.65)</name>
    <dbReference type="NCBI Taxonomy" id="695850"/>
    <lineage>
        <taxon>Eukaryota</taxon>
        <taxon>Sar</taxon>
        <taxon>Stramenopiles</taxon>
        <taxon>Oomycota</taxon>
        <taxon>Saprolegniomycetes</taxon>
        <taxon>Saprolegniales</taxon>
        <taxon>Saprolegniaceae</taxon>
        <taxon>Saprolegnia</taxon>
    </lineage>
</organism>
<dbReference type="GO" id="GO:0005524">
    <property type="term" value="F:ATP binding"/>
    <property type="evidence" value="ECO:0007669"/>
    <property type="project" value="UniProtKB-KW"/>
</dbReference>
<accession>A0A067CWZ8</accession>
<dbReference type="InterPro" id="IPR017871">
    <property type="entry name" value="ABC_transporter-like_CS"/>
</dbReference>
<name>A0A067CWZ8_SAPPC</name>
<feature type="transmembrane region" description="Helical" evidence="9">
    <location>
        <begin position="442"/>
        <end position="474"/>
    </location>
</feature>
<sequence length="585" mass="64529">MIDLSAMAHRRYANRVLLPAHARQYAVTANDNVIAINGGYHAPVQPATLGWHDLRYTVQPKSLLGKKGPAKSILKGISGHVAPGQLTAIMGPSGSGKTTLLDILADRIATGVIEGDLDVNGRPRHSASFRKMATYVAQEDSLLGSFTVLETLRFAARISLKAPADVLEERVQNAIADMGLASCANTRVGDIFFKGISGGQKRRLSIAIALLTNPSILLLDEPTSGLDAASTYYIMKYIAKLCDAGRTVVCTIHQPSTDVYNLFSTLSILVEGRTVFFGPPASALTHFASLKYPCPNYSNPAEYFVGLVNTDFEGHADVNAFVEAFARSDLSASVVRAFHDDRALSRKSDVPNHEASAFTQWQVLLQRNLLNNARNPGLFWVRLFMYIMLAFMVGTMYYHTNTELTKEDLLPLLFTVAVLPFFIEQRAVFVRERANQGLRVRSYVLANVLAALPGIALIAILSTTLVSLMCVIAAAVPHYIIGIALGAGLFGMFMLCEGFMVPKHAIPDYWIWAYYLAFHTYSFESFVYTHFNPIQATDATAKAILVRYGFEDVDVDRNMVILVGYTVAFQLLFGWILYRFHTGRR</sequence>
<comment type="similarity">
    <text evidence="2">Belongs to the ABC transporter superfamily. ABCG family. Eye pigment precursor importer (TC 3.A.1.204) subfamily.</text>
</comment>
<dbReference type="PANTHER" id="PTHR48042">
    <property type="entry name" value="ABC TRANSPORTER G FAMILY MEMBER 11"/>
    <property type="match status" value="1"/>
</dbReference>
<feature type="transmembrane region" description="Helical" evidence="9">
    <location>
        <begin position="512"/>
        <end position="531"/>
    </location>
</feature>
<dbReference type="GO" id="GO:0016020">
    <property type="term" value="C:membrane"/>
    <property type="evidence" value="ECO:0007669"/>
    <property type="project" value="UniProtKB-SubCell"/>
</dbReference>
<dbReference type="GO" id="GO:0016887">
    <property type="term" value="F:ATP hydrolysis activity"/>
    <property type="evidence" value="ECO:0007669"/>
    <property type="project" value="InterPro"/>
</dbReference>
<dbReference type="RefSeq" id="XP_012198220.1">
    <property type="nucleotide sequence ID" value="XM_012342830.1"/>
</dbReference>
<dbReference type="InterPro" id="IPR052215">
    <property type="entry name" value="Plant_ABCG"/>
</dbReference>
<dbReference type="CDD" id="cd03213">
    <property type="entry name" value="ABCG_EPDR"/>
    <property type="match status" value="1"/>
</dbReference>
<dbReference type="PANTHER" id="PTHR48042:SF11">
    <property type="entry name" value="ABC TRANSPORTER G FAMILY MEMBER 11"/>
    <property type="match status" value="1"/>
</dbReference>
<evidence type="ECO:0000256" key="9">
    <source>
        <dbReference type="SAM" id="Phobius"/>
    </source>
</evidence>
<dbReference type="OrthoDB" id="66620at2759"/>
<dbReference type="InterPro" id="IPR003593">
    <property type="entry name" value="AAA+_ATPase"/>
</dbReference>
<dbReference type="Pfam" id="PF00005">
    <property type="entry name" value="ABC_tran"/>
    <property type="match status" value="1"/>
</dbReference>
<gene>
    <name evidence="11" type="ORF">SPRG_04230</name>
</gene>
<keyword evidence="5" id="KW-0547">Nucleotide-binding</keyword>
<evidence type="ECO:0000256" key="1">
    <source>
        <dbReference type="ARBA" id="ARBA00004141"/>
    </source>
</evidence>
<dbReference type="GeneID" id="24126690"/>
<dbReference type="PROSITE" id="PS50893">
    <property type="entry name" value="ABC_TRANSPORTER_2"/>
    <property type="match status" value="1"/>
</dbReference>
<evidence type="ECO:0000256" key="2">
    <source>
        <dbReference type="ARBA" id="ARBA00005814"/>
    </source>
</evidence>
<dbReference type="KEGG" id="spar:SPRG_04230"/>
<keyword evidence="8 9" id="KW-0472">Membrane</keyword>
<reference evidence="11 12" key="1">
    <citation type="journal article" date="2013" name="PLoS Genet.">
        <title>Distinctive expansion of potential virulence genes in the genome of the oomycete fish pathogen Saprolegnia parasitica.</title>
        <authorList>
            <person name="Jiang R.H."/>
            <person name="de Bruijn I."/>
            <person name="Haas B.J."/>
            <person name="Belmonte R."/>
            <person name="Lobach L."/>
            <person name="Christie J."/>
            <person name="van den Ackerveken G."/>
            <person name="Bottin A."/>
            <person name="Bulone V."/>
            <person name="Diaz-Moreno S.M."/>
            <person name="Dumas B."/>
            <person name="Fan L."/>
            <person name="Gaulin E."/>
            <person name="Govers F."/>
            <person name="Grenville-Briggs L.J."/>
            <person name="Horner N.R."/>
            <person name="Levin J.Z."/>
            <person name="Mammella M."/>
            <person name="Meijer H.J."/>
            <person name="Morris P."/>
            <person name="Nusbaum C."/>
            <person name="Oome S."/>
            <person name="Phillips A.J."/>
            <person name="van Rooyen D."/>
            <person name="Rzeszutek E."/>
            <person name="Saraiva M."/>
            <person name="Secombes C.J."/>
            <person name="Seidl M.F."/>
            <person name="Snel B."/>
            <person name="Stassen J.H."/>
            <person name="Sykes S."/>
            <person name="Tripathy S."/>
            <person name="van den Berg H."/>
            <person name="Vega-Arreguin J.C."/>
            <person name="Wawra S."/>
            <person name="Young S.K."/>
            <person name="Zeng Q."/>
            <person name="Dieguez-Uribeondo J."/>
            <person name="Russ C."/>
            <person name="Tyler B.M."/>
            <person name="van West P."/>
        </authorList>
    </citation>
    <scope>NUCLEOTIDE SEQUENCE [LARGE SCALE GENOMIC DNA]</scope>
    <source>
        <strain evidence="11 12">CBS 223.65</strain>
    </source>
</reference>
<keyword evidence="4 9" id="KW-0812">Transmembrane</keyword>
<protein>
    <recommendedName>
        <fullName evidence="10">ABC transporter domain-containing protein</fullName>
    </recommendedName>
</protein>
<keyword evidence="3" id="KW-0813">Transport</keyword>
<dbReference type="Pfam" id="PF01061">
    <property type="entry name" value="ABC2_membrane"/>
    <property type="match status" value="1"/>
</dbReference>
<dbReference type="SMART" id="SM00382">
    <property type="entry name" value="AAA"/>
    <property type="match status" value="1"/>
</dbReference>
<evidence type="ECO:0000256" key="7">
    <source>
        <dbReference type="ARBA" id="ARBA00022989"/>
    </source>
</evidence>
<feature type="transmembrane region" description="Helical" evidence="9">
    <location>
        <begin position="559"/>
        <end position="578"/>
    </location>
</feature>
<evidence type="ECO:0000256" key="4">
    <source>
        <dbReference type="ARBA" id="ARBA00022692"/>
    </source>
</evidence>
<dbReference type="InterPro" id="IPR027417">
    <property type="entry name" value="P-loop_NTPase"/>
</dbReference>
<dbReference type="SUPFAM" id="SSF52540">
    <property type="entry name" value="P-loop containing nucleoside triphosphate hydrolases"/>
    <property type="match status" value="1"/>
</dbReference>
<feature type="transmembrane region" description="Helical" evidence="9">
    <location>
        <begin position="410"/>
        <end position="430"/>
    </location>
</feature>
<dbReference type="Proteomes" id="UP000030745">
    <property type="component" value="Unassembled WGS sequence"/>
</dbReference>
<comment type="subcellular location">
    <subcellularLocation>
        <location evidence="1">Membrane</location>
        <topology evidence="1">Multi-pass membrane protein</topology>
    </subcellularLocation>
</comment>
<evidence type="ECO:0000256" key="6">
    <source>
        <dbReference type="ARBA" id="ARBA00022840"/>
    </source>
</evidence>
<feature type="transmembrane region" description="Helical" evidence="9">
    <location>
        <begin position="480"/>
        <end position="500"/>
    </location>
</feature>
<dbReference type="OMA" id="MCVNGFM"/>
<proteinExistence type="inferred from homology"/>
<keyword evidence="12" id="KW-1185">Reference proteome</keyword>
<dbReference type="GO" id="GO:0140359">
    <property type="term" value="F:ABC-type transporter activity"/>
    <property type="evidence" value="ECO:0007669"/>
    <property type="project" value="InterPro"/>
</dbReference>
<feature type="domain" description="ABC transporter" evidence="10">
    <location>
        <begin position="58"/>
        <end position="296"/>
    </location>
</feature>
<dbReference type="AlphaFoldDB" id="A0A067CWZ8"/>
<feature type="transmembrane region" description="Helical" evidence="9">
    <location>
        <begin position="377"/>
        <end position="398"/>
    </location>
</feature>
<evidence type="ECO:0000313" key="11">
    <source>
        <dbReference type="EMBL" id="KDO31066.1"/>
    </source>
</evidence>
<evidence type="ECO:0000313" key="12">
    <source>
        <dbReference type="Proteomes" id="UP000030745"/>
    </source>
</evidence>
<dbReference type="InterPro" id="IPR003439">
    <property type="entry name" value="ABC_transporter-like_ATP-bd"/>
</dbReference>
<evidence type="ECO:0000259" key="10">
    <source>
        <dbReference type="PROSITE" id="PS50893"/>
    </source>
</evidence>
<evidence type="ECO:0000256" key="8">
    <source>
        <dbReference type="ARBA" id="ARBA00023136"/>
    </source>
</evidence>
<keyword evidence="7 9" id="KW-1133">Transmembrane helix</keyword>